<evidence type="ECO:0000256" key="1">
    <source>
        <dbReference type="SAM" id="SignalP"/>
    </source>
</evidence>
<dbReference type="Proteomes" id="UP000009328">
    <property type="component" value="Unassembled WGS sequence"/>
</dbReference>
<dbReference type="AlphaFoldDB" id="K0KUA4"/>
<feature type="signal peptide" evidence="1">
    <location>
        <begin position="1"/>
        <end position="19"/>
    </location>
</feature>
<dbReference type="eggNOG" id="ENOG502SUNT">
    <property type="taxonomic scope" value="Eukaryota"/>
</dbReference>
<keyword evidence="1" id="KW-0732">Signal</keyword>
<keyword evidence="3" id="KW-1185">Reference proteome</keyword>
<protein>
    <submittedName>
        <fullName evidence="2">Secreted protein</fullName>
    </submittedName>
</protein>
<feature type="chain" id="PRO_5003834978" evidence="1">
    <location>
        <begin position="20"/>
        <end position="278"/>
    </location>
</feature>
<gene>
    <name evidence="2" type="ORF">BN7_5180</name>
</gene>
<accession>K0KUA4</accession>
<dbReference type="HOGENOM" id="CLU_1046643_0_0_1"/>
<evidence type="ECO:0000313" key="2">
    <source>
        <dbReference type="EMBL" id="CCH45597.1"/>
    </source>
</evidence>
<evidence type="ECO:0000313" key="3">
    <source>
        <dbReference type="Proteomes" id="UP000009328"/>
    </source>
</evidence>
<dbReference type="EMBL" id="CAIF01000203">
    <property type="protein sequence ID" value="CCH45597.1"/>
    <property type="molecule type" value="Genomic_DNA"/>
</dbReference>
<name>K0KUA4_WICCF</name>
<sequence length="278" mass="31612">MIFFTVVLFLGLTISGALAWDIVDSNQTTAYQYINLVRCLNANEPTSNTTVGLDSDGILFFNIKAQDAEHSTYVFDRCLNQNANSTMIHYIINGDQNETMINATHISQIQNGSELFSSCGKPNFITDDDESKSLNLTKRQKYSNYYEMKVSGTTNCKEYEQFDSLTDVCYDNHDAPSFKAFHLKNPNHNAGLKYVIWDSHHDCKDGNGHTYSIPPGSTSLCTKREVYSWFATLSVDECYEHPKKCTGVHVDHSWQGTYKSGERMTYSHPYYPHFYNGP</sequence>
<organism evidence="2 3">
    <name type="scientific">Wickerhamomyces ciferrii (strain ATCC 14091 / BCRC 22168 / CBS 111 / JCM 3599 / NBRC 0793 / NRRL Y-1031 F-60-10)</name>
    <name type="common">Yeast</name>
    <name type="synonym">Pichia ciferrii</name>
    <dbReference type="NCBI Taxonomy" id="1206466"/>
    <lineage>
        <taxon>Eukaryota</taxon>
        <taxon>Fungi</taxon>
        <taxon>Dikarya</taxon>
        <taxon>Ascomycota</taxon>
        <taxon>Saccharomycotina</taxon>
        <taxon>Saccharomycetes</taxon>
        <taxon>Phaffomycetales</taxon>
        <taxon>Wickerhamomycetaceae</taxon>
        <taxon>Wickerhamomyces</taxon>
    </lineage>
</organism>
<proteinExistence type="predicted"/>
<dbReference type="InParanoid" id="K0KUA4"/>
<reference evidence="2 3" key="1">
    <citation type="journal article" date="2012" name="Eukaryot. Cell">
        <title>Draft genome sequence of Wickerhamomyces ciferrii NRRL Y-1031 F-60-10.</title>
        <authorList>
            <person name="Schneider J."/>
            <person name="Andrea H."/>
            <person name="Blom J."/>
            <person name="Jaenicke S."/>
            <person name="Ruckert C."/>
            <person name="Schorsch C."/>
            <person name="Szczepanowski R."/>
            <person name="Farwick M."/>
            <person name="Goesmann A."/>
            <person name="Puhler A."/>
            <person name="Schaffer S."/>
            <person name="Tauch A."/>
            <person name="Kohler T."/>
            <person name="Brinkrolf K."/>
        </authorList>
    </citation>
    <scope>NUCLEOTIDE SEQUENCE [LARGE SCALE GENOMIC DNA]</scope>
    <source>
        <strain evidence="3">ATCC 14091 / BCRC 22168 / CBS 111 / JCM 3599 / NBRC 0793 / NRRL Y-1031 F-60-10</strain>
    </source>
</reference>
<comment type="caution">
    <text evidence="2">The sequence shown here is derived from an EMBL/GenBank/DDBJ whole genome shotgun (WGS) entry which is preliminary data.</text>
</comment>